<dbReference type="RefSeq" id="WP_099686020.1">
    <property type="nucleotide sequence ID" value="NZ_NWUW01000026.1"/>
</dbReference>
<dbReference type="EMBL" id="NWUW01000026">
    <property type="protein sequence ID" value="PIE92788.1"/>
    <property type="molecule type" value="Genomic_DNA"/>
</dbReference>
<dbReference type="SUPFAM" id="SSF52980">
    <property type="entry name" value="Restriction endonuclease-like"/>
    <property type="match status" value="1"/>
</dbReference>
<dbReference type="AlphaFoldDB" id="A0A2G6Q7I6"/>
<dbReference type="Proteomes" id="UP000228484">
    <property type="component" value="Unassembled WGS sequence"/>
</dbReference>
<name>A0A2G6Q7I6_9BACI</name>
<evidence type="ECO:0000313" key="2">
    <source>
        <dbReference type="EMBL" id="PIE92788.1"/>
    </source>
</evidence>
<dbReference type="Pfam" id="PF18741">
    <property type="entry name" value="MTES_1575"/>
    <property type="match status" value="1"/>
</dbReference>
<keyword evidence="3" id="KW-1185">Reference proteome</keyword>
<dbReference type="InterPro" id="IPR049468">
    <property type="entry name" value="Restrct_endonuc-II-like_dom"/>
</dbReference>
<evidence type="ECO:0000313" key="3">
    <source>
        <dbReference type="Proteomes" id="UP000228484"/>
    </source>
</evidence>
<organism evidence="2 3">
    <name type="scientific">Bacillus fungorum</name>
    <dbReference type="NCBI Taxonomy" id="2039284"/>
    <lineage>
        <taxon>Bacteria</taxon>
        <taxon>Bacillati</taxon>
        <taxon>Bacillota</taxon>
        <taxon>Bacilli</taxon>
        <taxon>Bacillales</taxon>
        <taxon>Bacillaceae</taxon>
        <taxon>Bacillus</taxon>
    </lineage>
</organism>
<comment type="caution">
    <text evidence="2">The sequence shown here is derived from an EMBL/GenBank/DDBJ whole genome shotgun (WGS) entry which is preliminary data.</text>
</comment>
<dbReference type="InterPro" id="IPR011335">
    <property type="entry name" value="Restrct_endonuc-II-like"/>
</dbReference>
<sequence length="160" mass="19329">MLFIIFLISLFIYGLAFTIKNMQFEIKPKQRTDQRDIGIKHNREKCGNRFEREVFDYLVKLGYYPISQVKEGRYRLDFVLLENNKRIVIECDGDIFHNAQHDKKRDAYLKKVGYVSVLRIKYSQWKEDKHKCILRLESKLYELQHLPSTHPSFHLQFDIK</sequence>
<protein>
    <recommendedName>
        <fullName evidence="1">Restriction endonuclease type II-like domain-containing protein</fullName>
    </recommendedName>
</protein>
<dbReference type="Gene3D" id="3.40.960.10">
    <property type="entry name" value="VSR Endonuclease"/>
    <property type="match status" value="1"/>
</dbReference>
<gene>
    <name evidence="2" type="ORF">CO726_24800</name>
</gene>
<reference evidence="2 3" key="1">
    <citation type="submission" date="2017-09" db="EMBL/GenBank/DDBJ databases">
        <title>Biocontrol bacteria screening and application from spent mushroom substrate.</title>
        <authorList>
            <person name="Sun X."/>
        </authorList>
    </citation>
    <scope>NUCLEOTIDE SEQUENCE [LARGE SCALE GENOMIC DNA]</scope>
    <source>
        <strain evidence="2 3">100374</strain>
    </source>
</reference>
<feature type="domain" description="Restriction endonuclease type II-like" evidence="1">
    <location>
        <begin position="50"/>
        <end position="140"/>
    </location>
</feature>
<accession>A0A2G6Q7I6</accession>
<evidence type="ECO:0000259" key="1">
    <source>
        <dbReference type="Pfam" id="PF18741"/>
    </source>
</evidence>
<proteinExistence type="predicted"/>